<name>A0A0A9D6B8_ARUDO</name>
<reference evidence="1" key="2">
    <citation type="journal article" date="2015" name="Data Brief">
        <title>Shoot transcriptome of the giant reed, Arundo donax.</title>
        <authorList>
            <person name="Barrero R.A."/>
            <person name="Guerrero F.D."/>
            <person name="Moolhuijzen P."/>
            <person name="Goolsby J.A."/>
            <person name="Tidwell J."/>
            <person name="Bellgard S.E."/>
            <person name="Bellgard M.I."/>
        </authorList>
    </citation>
    <scope>NUCLEOTIDE SEQUENCE</scope>
    <source>
        <tissue evidence="1">Shoot tissue taken approximately 20 cm above the soil surface</tissue>
    </source>
</reference>
<reference evidence="1" key="1">
    <citation type="submission" date="2014-09" db="EMBL/GenBank/DDBJ databases">
        <authorList>
            <person name="Magalhaes I.L.F."/>
            <person name="Oliveira U."/>
            <person name="Santos F.R."/>
            <person name="Vidigal T.H.D.A."/>
            <person name="Brescovit A.D."/>
            <person name="Santos A.J."/>
        </authorList>
    </citation>
    <scope>NUCLEOTIDE SEQUENCE</scope>
    <source>
        <tissue evidence="1">Shoot tissue taken approximately 20 cm above the soil surface</tissue>
    </source>
</reference>
<dbReference type="EMBL" id="GBRH01213801">
    <property type="protein sequence ID" value="JAD84094.1"/>
    <property type="molecule type" value="Transcribed_RNA"/>
</dbReference>
<evidence type="ECO:0000313" key="1">
    <source>
        <dbReference type="EMBL" id="JAD84094.1"/>
    </source>
</evidence>
<proteinExistence type="predicted"/>
<dbReference type="AlphaFoldDB" id="A0A0A9D6B8"/>
<sequence>MGLDQFLAEISGVWCHYRGGELCLGSHNSWRSQGGRRVHNFSSGRVFGWDLRCRLCSLVPVLPGCW</sequence>
<organism evidence="1">
    <name type="scientific">Arundo donax</name>
    <name type="common">Giant reed</name>
    <name type="synonym">Donax arundinaceus</name>
    <dbReference type="NCBI Taxonomy" id="35708"/>
    <lineage>
        <taxon>Eukaryota</taxon>
        <taxon>Viridiplantae</taxon>
        <taxon>Streptophyta</taxon>
        <taxon>Embryophyta</taxon>
        <taxon>Tracheophyta</taxon>
        <taxon>Spermatophyta</taxon>
        <taxon>Magnoliopsida</taxon>
        <taxon>Liliopsida</taxon>
        <taxon>Poales</taxon>
        <taxon>Poaceae</taxon>
        <taxon>PACMAD clade</taxon>
        <taxon>Arundinoideae</taxon>
        <taxon>Arundineae</taxon>
        <taxon>Arundo</taxon>
    </lineage>
</organism>
<accession>A0A0A9D6B8</accession>
<protein>
    <submittedName>
        <fullName evidence="1">Uncharacterized protein</fullName>
    </submittedName>
</protein>